<dbReference type="InterPro" id="IPR008585">
    <property type="entry name" value="Gamma_PGA_hydro"/>
</dbReference>
<gene>
    <name evidence="1" type="ORF">CWE09_02135</name>
</gene>
<evidence type="ECO:0000313" key="2">
    <source>
        <dbReference type="Proteomes" id="UP000288293"/>
    </source>
</evidence>
<protein>
    <submittedName>
        <fullName evidence="1">Uncharacterized protein</fullName>
    </submittedName>
</protein>
<proteinExistence type="predicted"/>
<keyword evidence="2" id="KW-1185">Reference proteome</keyword>
<dbReference type="EMBL" id="PIPL01000001">
    <property type="protein sequence ID" value="RUO25555.1"/>
    <property type="molecule type" value="Genomic_DNA"/>
</dbReference>
<dbReference type="AlphaFoldDB" id="A0A432W656"/>
<reference evidence="1 2" key="1">
    <citation type="journal article" date="2011" name="Front. Microbiol.">
        <title>Genomic signatures of strain selection and enhancement in Bacillus atrophaeus var. globigii, a historical biowarfare simulant.</title>
        <authorList>
            <person name="Gibbons H.S."/>
            <person name="Broomall S.M."/>
            <person name="McNew L.A."/>
            <person name="Daligault H."/>
            <person name="Chapman C."/>
            <person name="Bruce D."/>
            <person name="Karavis M."/>
            <person name="Krepps M."/>
            <person name="McGregor P.A."/>
            <person name="Hong C."/>
            <person name="Park K.H."/>
            <person name="Akmal A."/>
            <person name="Feldman A."/>
            <person name="Lin J.S."/>
            <person name="Chang W.E."/>
            <person name="Higgs B.W."/>
            <person name="Demirev P."/>
            <person name="Lindquist J."/>
            <person name="Liem A."/>
            <person name="Fochler E."/>
            <person name="Read T.D."/>
            <person name="Tapia R."/>
            <person name="Johnson S."/>
            <person name="Bishop-Lilly K.A."/>
            <person name="Detter C."/>
            <person name="Han C."/>
            <person name="Sozhamannan S."/>
            <person name="Rosenzweig C.N."/>
            <person name="Skowronski E.W."/>
        </authorList>
    </citation>
    <scope>NUCLEOTIDE SEQUENCE [LARGE SCALE GENOMIC DNA]</scope>
    <source>
        <strain evidence="1 2">MLST1</strain>
    </source>
</reference>
<sequence length="64" mass="7031">MASRELAMVALIAPHGAGVQLELSRGLRSTFFESLNSAGRRRQTHVFHQFVDAVRQGLVRAGLL</sequence>
<dbReference type="Gene3D" id="3.40.630.100">
    <property type="entry name" value="Poly-gamma-glutamate hydrolase, zinc-binding motif"/>
    <property type="match status" value="1"/>
</dbReference>
<dbReference type="Pfam" id="PF05908">
    <property type="entry name" value="Gamma_PGA_hydro"/>
    <property type="match status" value="1"/>
</dbReference>
<dbReference type="InterPro" id="IPR038128">
    <property type="entry name" value="Gamma_PGA_hydro_sf"/>
</dbReference>
<evidence type="ECO:0000313" key="1">
    <source>
        <dbReference type="EMBL" id="RUO25555.1"/>
    </source>
</evidence>
<name>A0A432W656_9GAMM</name>
<comment type="caution">
    <text evidence="1">The sequence shown here is derived from an EMBL/GenBank/DDBJ whole genome shotgun (WGS) entry which is preliminary data.</text>
</comment>
<dbReference type="Proteomes" id="UP000288293">
    <property type="component" value="Unassembled WGS sequence"/>
</dbReference>
<organism evidence="1 2">
    <name type="scientific">Aliidiomarina minuta</name>
    <dbReference type="NCBI Taxonomy" id="880057"/>
    <lineage>
        <taxon>Bacteria</taxon>
        <taxon>Pseudomonadati</taxon>
        <taxon>Pseudomonadota</taxon>
        <taxon>Gammaproteobacteria</taxon>
        <taxon>Alteromonadales</taxon>
        <taxon>Idiomarinaceae</taxon>
        <taxon>Aliidiomarina</taxon>
    </lineage>
</organism>
<accession>A0A432W656</accession>